<name>A0A1G4Y5A2_9ENTR</name>
<dbReference type="PANTHER" id="PTHR42988">
    <property type="entry name" value="PHOSPHOHYDROLASE"/>
    <property type="match status" value="1"/>
</dbReference>
<keyword evidence="1" id="KW-0479">Metal-binding</keyword>
<keyword evidence="3" id="KW-0408">Iron</keyword>
<dbReference type="GO" id="GO:0004112">
    <property type="term" value="F:cyclic-nucleotide phosphodiesterase activity"/>
    <property type="evidence" value="ECO:0007669"/>
    <property type="project" value="InterPro"/>
</dbReference>
<reference evidence="6 7" key="1">
    <citation type="submission" date="2016-10" db="EMBL/GenBank/DDBJ databases">
        <authorList>
            <person name="Varghese N."/>
            <person name="Submissions S."/>
        </authorList>
    </citation>
    <scope>NUCLEOTIDE SEQUENCE [LARGE SCALE GENOMIC DNA]</scope>
    <source>
        <strain evidence="6 7">CGMCC 1.12102</strain>
    </source>
</reference>
<gene>
    <name evidence="6" type="ORF">SAMN02927897_01950</name>
</gene>
<dbReference type="GeneID" id="23845143"/>
<dbReference type="InterPro" id="IPR042281">
    <property type="entry name" value="GpdQ_beta-strand"/>
</dbReference>
<sequence>MFLAQISDTHFRSQNEKLYSFIDINAGNADVVCQLNALRERPDAVVVSGDIVNCGRPEEYRVARQILGSLDYPLFVIPGNHDNKTHFLEYLHPLCPHLGNDPQNMRYAIDDFATRLLFIDSSLAGESKGWLTNDTLSWLEVQLSDSKDKPTAIFMHHPPLPLGNAQMDRIACENGHQLLKLVERFPALTRIFCGHNHSLTMTQYRQATIATIPATVHQVPYCHEDTRPYYDMSPPSCLMHRQIGEQWVSYLHPLSHYAGPWLYNESISCPVDER</sequence>
<protein>
    <submittedName>
        <fullName evidence="6">Calcineurin-like phosphoesterase</fullName>
    </submittedName>
</protein>
<dbReference type="InterPro" id="IPR029052">
    <property type="entry name" value="Metallo-depent_PP-like"/>
</dbReference>
<dbReference type="SUPFAM" id="SSF56300">
    <property type="entry name" value="Metallo-dependent phosphatases"/>
    <property type="match status" value="1"/>
</dbReference>
<dbReference type="CDD" id="cd07402">
    <property type="entry name" value="MPP_GpdQ"/>
    <property type="match status" value="1"/>
</dbReference>
<keyword evidence="2" id="KW-0378">Hydrolase</keyword>
<dbReference type="InterPro" id="IPR042283">
    <property type="entry name" value="GpdQ_catalytic"/>
</dbReference>
<dbReference type="GO" id="GO:0046872">
    <property type="term" value="F:metal ion binding"/>
    <property type="evidence" value="ECO:0007669"/>
    <property type="project" value="UniProtKB-KW"/>
</dbReference>
<evidence type="ECO:0000313" key="7">
    <source>
        <dbReference type="Proteomes" id="UP000183569"/>
    </source>
</evidence>
<dbReference type="InterPro" id="IPR004843">
    <property type="entry name" value="Calcineurin-like_PHP"/>
</dbReference>
<evidence type="ECO:0000313" key="6">
    <source>
        <dbReference type="EMBL" id="SCX48549.1"/>
    </source>
</evidence>
<comment type="similarity">
    <text evidence="4">Belongs to the cyclic nucleotide phosphodiesterase class-III family.</text>
</comment>
<evidence type="ECO:0000256" key="2">
    <source>
        <dbReference type="ARBA" id="ARBA00022801"/>
    </source>
</evidence>
<comment type="caution">
    <text evidence="6">The sequence shown here is derived from an EMBL/GenBank/DDBJ whole genome shotgun (WGS) entry which is preliminary data.</text>
</comment>
<proteinExistence type="inferred from homology"/>
<dbReference type="Pfam" id="PF00149">
    <property type="entry name" value="Metallophos"/>
    <property type="match status" value="1"/>
</dbReference>
<evidence type="ECO:0000259" key="5">
    <source>
        <dbReference type="Pfam" id="PF00149"/>
    </source>
</evidence>
<feature type="domain" description="Calcineurin-like phosphoesterase" evidence="5">
    <location>
        <begin position="4"/>
        <end position="198"/>
    </location>
</feature>
<organism evidence="6 7">
    <name type="scientific">Kosakonia sacchari</name>
    <dbReference type="NCBI Taxonomy" id="1158459"/>
    <lineage>
        <taxon>Bacteria</taxon>
        <taxon>Pseudomonadati</taxon>
        <taxon>Pseudomonadota</taxon>
        <taxon>Gammaproteobacteria</taxon>
        <taxon>Enterobacterales</taxon>
        <taxon>Enterobacteriaceae</taxon>
        <taxon>Kosakonia</taxon>
    </lineage>
</organism>
<dbReference type="Gene3D" id="3.30.750.180">
    <property type="entry name" value="GpdQ, beta-strand dimerisation domain"/>
    <property type="match status" value="1"/>
</dbReference>
<evidence type="ECO:0000256" key="1">
    <source>
        <dbReference type="ARBA" id="ARBA00022723"/>
    </source>
</evidence>
<dbReference type="AlphaFoldDB" id="A0A1G4Y5A2"/>
<dbReference type="EMBL" id="FMUI01000005">
    <property type="protein sequence ID" value="SCX48549.1"/>
    <property type="molecule type" value="Genomic_DNA"/>
</dbReference>
<evidence type="ECO:0000256" key="4">
    <source>
        <dbReference type="ARBA" id="ARBA00025742"/>
    </source>
</evidence>
<evidence type="ECO:0000256" key="3">
    <source>
        <dbReference type="ARBA" id="ARBA00023004"/>
    </source>
</evidence>
<dbReference type="RefSeq" id="WP_017457762.1">
    <property type="nucleotide sequence ID" value="NZ_FMUI01000005.1"/>
</dbReference>
<dbReference type="InterPro" id="IPR050884">
    <property type="entry name" value="CNP_phosphodiesterase-III"/>
</dbReference>
<dbReference type="Proteomes" id="UP000183569">
    <property type="component" value="Unassembled WGS sequence"/>
</dbReference>
<accession>A0A1G4Y5A2</accession>
<dbReference type="Gene3D" id="3.60.21.40">
    <property type="entry name" value="GpdQ, catalytic alpha/beta sandwich domain"/>
    <property type="match status" value="1"/>
</dbReference>
<dbReference type="PANTHER" id="PTHR42988:SF2">
    <property type="entry name" value="CYCLIC NUCLEOTIDE PHOSPHODIESTERASE CBUA0032-RELATED"/>
    <property type="match status" value="1"/>
</dbReference>
<dbReference type="InterPro" id="IPR026575">
    <property type="entry name" value="GpdQ/CpdA-like"/>
</dbReference>